<name>A0A376GF33_9FLAO</name>
<sequence length="160" mass="19609">MEIDFLKLDYYSDFLGEKEIRFYTNSKDIEFKRNIKELTKNQFYEVQLNQGENNIYFFSLWEGYFDTLIRKLIGNQNNYQELPKFIKNWYECKGWWGVDFIEDVILETELKWLLEIIPIINDNQKKALKEDIWDSNCINDLIIFLNFVNKNDWELRISEE</sequence>
<accession>A0A376GF33</accession>
<dbReference type="EMBL" id="UFXS01000001">
    <property type="protein sequence ID" value="STD58974.1"/>
    <property type="molecule type" value="Genomic_DNA"/>
</dbReference>
<dbReference type="Proteomes" id="UP000254737">
    <property type="component" value="Unassembled WGS sequence"/>
</dbReference>
<evidence type="ECO:0000313" key="2">
    <source>
        <dbReference type="Proteomes" id="UP000254737"/>
    </source>
</evidence>
<evidence type="ECO:0000313" key="1">
    <source>
        <dbReference type="EMBL" id="STD58974.1"/>
    </source>
</evidence>
<organism evidence="1 2">
    <name type="scientific">Empedobacter falsenii</name>
    <dbReference type="NCBI Taxonomy" id="343874"/>
    <lineage>
        <taxon>Bacteria</taxon>
        <taxon>Pseudomonadati</taxon>
        <taxon>Bacteroidota</taxon>
        <taxon>Flavobacteriia</taxon>
        <taxon>Flavobacteriales</taxon>
        <taxon>Weeksellaceae</taxon>
        <taxon>Empedobacter</taxon>
    </lineage>
</organism>
<dbReference type="RefSeq" id="WP_147280010.1">
    <property type="nucleotide sequence ID" value="NZ_UFXS01000001.1"/>
</dbReference>
<protein>
    <submittedName>
        <fullName evidence="1">Uncharacterized protein</fullName>
    </submittedName>
</protein>
<proteinExistence type="predicted"/>
<dbReference type="AlphaFoldDB" id="A0A376GF33"/>
<dbReference type="STRING" id="343874.GCA_000805695_01935"/>
<reference evidence="1 2" key="1">
    <citation type="submission" date="2018-06" db="EMBL/GenBank/DDBJ databases">
        <authorList>
            <consortium name="Pathogen Informatics"/>
            <person name="Doyle S."/>
        </authorList>
    </citation>
    <scope>NUCLEOTIDE SEQUENCE [LARGE SCALE GENOMIC DNA]</scope>
    <source>
        <strain evidence="1 2">NCTC13456</strain>
    </source>
</reference>
<gene>
    <name evidence="1" type="ORF">NCTC13456_02603</name>
</gene>